<evidence type="ECO:0000256" key="3">
    <source>
        <dbReference type="SAM" id="MobiDB-lite"/>
    </source>
</evidence>
<proteinExistence type="predicted"/>
<organism evidence="5 6">
    <name type="scientific">Trichogramma kaykai</name>
    <dbReference type="NCBI Taxonomy" id="54128"/>
    <lineage>
        <taxon>Eukaryota</taxon>
        <taxon>Metazoa</taxon>
        <taxon>Ecdysozoa</taxon>
        <taxon>Arthropoda</taxon>
        <taxon>Hexapoda</taxon>
        <taxon>Insecta</taxon>
        <taxon>Pterygota</taxon>
        <taxon>Neoptera</taxon>
        <taxon>Endopterygota</taxon>
        <taxon>Hymenoptera</taxon>
        <taxon>Apocrita</taxon>
        <taxon>Proctotrupomorpha</taxon>
        <taxon>Chalcidoidea</taxon>
        <taxon>Trichogrammatidae</taxon>
        <taxon>Trichogramma</taxon>
    </lineage>
</organism>
<dbReference type="InterPro" id="IPR013103">
    <property type="entry name" value="RVT_2"/>
</dbReference>
<keyword evidence="6" id="KW-1185">Reference proteome</keyword>
<comment type="caution">
    <text evidence="5">The sequence shown here is derived from an EMBL/GenBank/DDBJ whole genome shotgun (WGS) entry which is preliminary data.</text>
</comment>
<reference evidence="5 6" key="1">
    <citation type="journal article" date="2024" name="bioRxiv">
        <title>A reference genome for Trichogramma kaykai: A tiny desert-dwelling parasitoid wasp with competing sex-ratio distorters.</title>
        <authorList>
            <person name="Culotta J."/>
            <person name="Lindsey A.R."/>
        </authorList>
    </citation>
    <scope>NUCLEOTIDE SEQUENCE [LARGE SCALE GENOMIC DNA]</scope>
    <source>
        <strain evidence="5 6">KSX58</strain>
    </source>
</reference>
<dbReference type="Pfam" id="PF07727">
    <property type="entry name" value="RVT_2"/>
    <property type="match status" value="1"/>
</dbReference>
<dbReference type="Gene3D" id="3.30.420.10">
    <property type="entry name" value="Ribonuclease H-like superfamily/Ribonuclease H"/>
    <property type="match status" value="1"/>
</dbReference>
<dbReference type="GO" id="GO:0046872">
    <property type="term" value="F:metal ion binding"/>
    <property type="evidence" value="ECO:0007669"/>
    <property type="project" value="UniProtKB-KW"/>
</dbReference>
<dbReference type="PANTHER" id="PTHR42648">
    <property type="entry name" value="TRANSPOSASE, PUTATIVE-RELATED"/>
    <property type="match status" value="1"/>
</dbReference>
<name>A0ABD2W9V0_9HYME</name>
<dbReference type="SUPFAM" id="SSF53098">
    <property type="entry name" value="Ribonuclease H-like"/>
    <property type="match status" value="1"/>
</dbReference>
<dbReference type="GO" id="GO:0016787">
    <property type="term" value="F:hydrolase activity"/>
    <property type="evidence" value="ECO:0007669"/>
    <property type="project" value="UniProtKB-KW"/>
</dbReference>
<dbReference type="GO" id="GO:0042575">
    <property type="term" value="C:DNA polymerase complex"/>
    <property type="evidence" value="ECO:0007669"/>
    <property type="project" value="UniProtKB-ARBA"/>
</dbReference>
<dbReference type="EMBL" id="JBJJXI010000122">
    <property type="protein sequence ID" value="KAL3389855.1"/>
    <property type="molecule type" value="Genomic_DNA"/>
</dbReference>
<feature type="domain" description="Integrase catalytic" evidence="4">
    <location>
        <begin position="1"/>
        <end position="151"/>
    </location>
</feature>
<dbReference type="InterPro" id="IPR036397">
    <property type="entry name" value="RNaseH_sf"/>
</dbReference>
<dbReference type="PROSITE" id="PS50994">
    <property type="entry name" value="INTEGRASE"/>
    <property type="match status" value="1"/>
</dbReference>
<dbReference type="Proteomes" id="UP001627154">
    <property type="component" value="Unassembled WGS sequence"/>
</dbReference>
<evidence type="ECO:0000313" key="6">
    <source>
        <dbReference type="Proteomes" id="UP001627154"/>
    </source>
</evidence>
<dbReference type="InterPro" id="IPR057670">
    <property type="entry name" value="SH3_retrovirus"/>
</dbReference>
<gene>
    <name evidence="5" type="ORF">TKK_015215</name>
</gene>
<evidence type="ECO:0000313" key="5">
    <source>
        <dbReference type="EMBL" id="KAL3389855.1"/>
    </source>
</evidence>
<dbReference type="GO" id="GO:0071897">
    <property type="term" value="P:DNA biosynthetic process"/>
    <property type="evidence" value="ECO:0007669"/>
    <property type="project" value="UniProtKB-ARBA"/>
</dbReference>
<keyword evidence="1" id="KW-0479">Metal-binding</keyword>
<feature type="region of interest" description="Disordered" evidence="3">
    <location>
        <begin position="240"/>
        <end position="292"/>
    </location>
</feature>
<keyword evidence="2" id="KW-0378">Hydrolase</keyword>
<feature type="compositionally biased region" description="Acidic residues" evidence="3">
    <location>
        <begin position="251"/>
        <end position="277"/>
    </location>
</feature>
<dbReference type="AlphaFoldDB" id="A0ABD2W9V0"/>
<dbReference type="InterPro" id="IPR001584">
    <property type="entry name" value="Integrase_cat-core"/>
</dbReference>
<protein>
    <recommendedName>
        <fullName evidence="4">Integrase catalytic domain-containing protein</fullName>
    </recommendedName>
</protein>
<evidence type="ECO:0000256" key="2">
    <source>
        <dbReference type="ARBA" id="ARBA00022801"/>
    </source>
</evidence>
<dbReference type="PANTHER" id="PTHR42648:SF28">
    <property type="entry name" value="TRANSPOSON-ENCODED PROTEIN WITH RIBONUCLEASE H-LIKE AND RETROVIRUS ZINC FINGER-LIKE DOMAINS"/>
    <property type="match status" value="1"/>
</dbReference>
<sequence length="650" mass="75525">MEVKSLGNSRYFFLLKDDYSHFRTVYFLKHKDEVYEKLENFIAKIENIYGNKIKVIRSDNAKEFIARKFESQLEKKGIIHQFTVPYNPEQNGKAEREMRTIVEAARTLMFAKDIPKNLWSEAVNTAVYVLNRTGTSLIKDKTPFELWSNKQFDINSLKVFGSEVYVYIPKEKRLKLDPKSQKGLFVGYCEDTKGYRIYMTNLNDITIARDVIFLEKSSNVVDQIIQVPYDDTKEIDSVSIEKSSKKTSEQELSEESEAVDSNEEYCSVSEEDNEEVEDQKNEEPRRSQRQRKTPHWLSDYKINFMCDVNDDEPTTYAEAIKRYDSKNWQEAVKNEFKVLKDNNTWIEVDEANARNIIDSKFVFKIKKNDKGDNQYKARIVAKGFQQKDHIDDKDIYTPVAKLTTIRMFLCIANQLELPVFQSDVKGAFLYGDIEEDVFMRLPEGFNNKGKVCKLLKSLYGLKKSAKNWNLKFNSVMVNIGFKRSENDHCLYTKITKTSKTYVILYVDDILYFGNDKTEIQSLIEVLKRNFDIKDLGLATNFLGLNITQNIERGITVISQKHYLNNILIQYGMDECRGSSTPIDKNFDASILNIDKIEDLEIETKCRKLIGSLMYSAMGTRPDLCNTVMFLSRFQSVASQKLFKASLTKKM</sequence>
<dbReference type="InterPro" id="IPR012337">
    <property type="entry name" value="RNaseH-like_sf"/>
</dbReference>
<evidence type="ECO:0000256" key="1">
    <source>
        <dbReference type="ARBA" id="ARBA00022723"/>
    </source>
</evidence>
<dbReference type="Pfam" id="PF25597">
    <property type="entry name" value="SH3_retrovirus"/>
    <property type="match status" value="1"/>
</dbReference>
<evidence type="ECO:0000259" key="4">
    <source>
        <dbReference type="PROSITE" id="PS50994"/>
    </source>
</evidence>
<accession>A0ABD2W9V0</accession>
<dbReference type="InterPro" id="IPR043502">
    <property type="entry name" value="DNA/RNA_pol_sf"/>
</dbReference>
<dbReference type="SUPFAM" id="SSF56672">
    <property type="entry name" value="DNA/RNA polymerases"/>
    <property type="match status" value="1"/>
</dbReference>
<dbReference type="Pfam" id="PF00665">
    <property type="entry name" value="rve"/>
    <property type="match status" value="1"/>
</dbReference>
<dbReference type="InterPro" id="IPR039537">
    <property type="entry name" value="Retrotran_Ty1/copia-like"/>
</dbReference>